<comment type="caution">
    <text evidence="1">The sequence shown here is derived from an EMBL/GenBank/DDBJ whole genome shotgun (WGS) entry which is preliminary data.</text>
</comment>
<dbReference type="EMBL" id="QKKF02008533">
    <property type="protein sequence ID" value="RZF45666.1"/>
    <property type="molecule type" value="Genomic_DNA"/>
</dbReference>
<dbReference type="InParanoid" id="A0A482XIC0"/>
<organism evidence="1 2">
    <name type="scientific">Laodelphax striatellus</name>
    <name type="common">Small brown planthopper</name>
    <name type="synonym">Delphax striatella</name>
    <dbReference type="NCBI Taxonomy" id="195883"/>
    <lineage>
        <taxon>Eukaryota</taxon>
        <taxon>Metazoa</taxon>
        <taxon>Ecdysozoa</taxon>
        <taxon>Arthropoda</taxon>
        <taxon>Hexapoda</taxon>
        <taxon>Insecta</taxon>
        <taxon>Pterygota</taxon>
        <taxon>Neoptera</taxon>
        <taxon>Paraneoptera</taxon>
        <taxon>Hemiptera</taxon>
        <taxon>Auchenorrhyncha</taxon>
        <taxon>Fulgoroidea</taxon>
        <taxon>Delphacidae</taxon>
        <taxon>Criomorphinae</taxon>
        <taxon>Laodelphax</taxon>
    </lineage>
</organism>
<name>A0A482XIC0_LAOST</name>
<accession>A0A482XIC0</accession>
<keyword evidence="2" id="KW-1185">Reference proteome</keyword>
<dbReference type="Proteomes" id="UP000291343">
    <property type="component" value="Unassembled WGS sequence"/>
</dbReference>
<proteinExistence type="predicted"/>
<reference evidence="1 2" key="1">
    <citation type="journal article" date="2017" name="Gigascience">
        <title>Genome sequence of the small brown planthopper, Laodelphax striatellus.</title>
        <authorList>
            <person name="Zhu J."/>
            <person name="Jiang F."/>
            <person name="Wang X."/>
            <person name="Yang P."/>
            <person name="Bao Y."/>
            <person name="Zhao W."/>
            <person name="Wang W."/>
            <person name="Lu H."/>
            <person name="Wang Q."/>
            <person name="Cui N."/>
            <person name="Li J."/>
            <person name="Chen X."/>
            <person name="Luo L."/>
            <person name="Yu J."/>
            <person name="Kang L."/>
            <person name="Cui F."/>
        </authorList>
    </citation>
    <scope>NUCLEOTIDE SEQUENCE [LARGE SCALE GENOMIC DNA]</scope>
    <source>
        <strain evidence="1">Lst14</strain>
    </source>
</reference>
<evidence type="ECO:0000313" key="2">
    <source>
        <dbReference type="Proteomes" id="UP000291343"/>
    </source>
</evidence>
<sequence>MEICVGRSGDKVVPSAVLRGGGGGGGPGVQSVIQQSNQQSVIQSAGTNVQQVLTKGNVILVKQPNSVIQTAGGNLQTLQVVVEAGMMTVYQTMRHD</sequence>
<dbReference type="STRING" id="195883.A0A482XIC0"/>
<dbReference type="OrthoDB" id="5970722at2759"/>
<dbReference type="AlphaFoldDB" id="A0A482XIC0"/>
<evidence type="ECO:0000313" key="1">
    <source>
        <dbReference type="EMBL" id="RZF45666.1"/>
    </source>
</evidence>
<protein>
    <submittedName>
        <fullName evidence="1">Uncharacterized protein</fullName>
    </submittedName>
</protein>
<gene>
    <name evidence="1" type="ORF">LSTR_LSTR013013</name>
</gene>